<protein>
    <recommendedName>
        <fullName evidence="3">Transcriptional repressor</fullName>
    </recommendedName>
</protein>
<sequence length="85" mass="9254">MESAPTLAAAREKLERLHIRLTPLRRAVLETMHGEAARPSVDALCRLLRPRFPRVNATAVRNAVLVFDKLGLLPPSDGDGSSRAG</sequence>
<evidence type="ECO:0000313" key="2">
    <source>
        <dbReference type="Proteomes" id="UP000309676"/>
    </source>
</evidence>
<name>A0A5R9G5T2_9BACL</name>
<comment type="caution">
    <text evidence="1">The sequence shown here is derived from an EMBL/GenBank/DDBJ whole genome shotgun (WGS) entry which is preliminary data.</text>
</comment>
<accession>A0A5R9G5T2</accession>
<gene>
    <name evidence="1" type="ORF">FE782_23730</name>
</gene>
<dbReference type="Gene3D" id="1.10.10.10">
    <property type="entry name" value="Winged helix-like DNA-binding domain superfamily/Winged helix DNA-binding domain"/>
    <property type="match status" value="1"/>
</dbReference>
<keyword evidence="2" id="KW-1185">Reference proteome</keyword>
<dbReference type="InterPro" id="IPR036390">
    <property type="entry name" value="WH_DNA-bd_sf"/>
</dbReference>
<reference evidence="1 2" key="1">
    <citation type="submission" date="2019-05" db="EMBL/GenBank/DDBJ databases">
        <authorList>
            <person name="Narsing Rao M.P."/>
            <person name="Li W.J."/>
        </authorList>
    </citation>
    <scope>NUCLEOTIDE SEQUENCE [LARGE SCALE GENOMIC DNA]</scope>
    <source>
        <strain evidence="1 2">SYSU_K30003</strain>
    </source>
</reference>
<organism evidence="1 2">
    <name type="scientific">Paenibacillus antri</name>
    <dbReference type="NCBI Taxonomy" id="2582848"/>
    <lineage>
        <taxon>Bacteria</taxon>
        <taxon>Bacillati</taxon>
        <taxon>Bacillota</taxon>
        <taxon>Bacilli</taxon>
        <taxon>Bacillales</taxon>
        <taxon>Paenibacillaceae</taxon>
        <taxon>Paenibacillus</taxon>
    </lineage>
</organism>
<dbReference type="SUPFAM" id="SSF46785">
    <property type="entry name" value="Winged helix' DNA-binding domain"/>
    <property type="match status" value="1"/>
</dbReference>
<dbReference type="Proteomes" id="UP000309676">
    <property type="component" value="Unassembled WGS sequence"/>
</dbReference>
<dbReference type="RefSeq" id="WP_138196839.1">
    <property type="nucleotide sequence ID" value="NZ_VCIW01000019.1"/>
</dbReference>
<dbReference type="InterPro" id="IPR036388">
    <property type="entry name" value="WH-like_DNA-bd_sf"/>
</dbReference>
<proteinExistence type="predicted"/>
<evidence type="ECO:0008006" key="3">
    <source>
        <dbReference type="Google" id="ProtNLM"/>
    </source>
</evidence>
<evidence type="ECO:0000313" key="1">
    <source>
        <dbReference type="EMBL" id="TLS49686.1"/>
    </source>
</evidence>
<dbReference type="AlphaFoldDB" id="A0A5R9G5T2"/>
<dbReference type="EMBL" id="VCIW01000019">
    <property type="protein sequence ID" value="TLS49686.1"/>
    <property type="molecule type" value="Genomic_DNA"/>
</dbReference>